<protein>
    <submittedName>
        <fullName evidence="3">Uncharacterized protein</fullName>
    </submittedName>
</protein>
<gene>
    <name evidence="3" type="ORF">HCJ95_16875</name>
</gene>
<dbReference type="RefSeq" id="WP_125496579.1">
    <property type="nucleotide sequence ID" value="NZ_BMVZ01000011.1"/>
</dbReference>
<keyword evidence="2" id="KW-0472">Membrane</keyword>
<accession>A0ABX0YXW2</accession>
<dbReference type="Proteomes" id="UP000635996">
    <property type="component" value="Unassembled WGS sequence"/>
</dbReference>
<reference evidence="3 4" key="1">
    <citation type="submission" date="2020-03" db="EMBL/GenBank/DDBJ databases">
        <title>WGS of actinomycetes isolated from Thailand.</title>
        <authorList>
            <person name="Thawai C."/>
        </authorList>
    </citation>
    <scope>NUCLEOTIDE SEQUENCE [LARGE SCALE GENOMIC DNA]</scope>
    <source>
        <strain evidence="3 4">NBRC 13905</strain>
    </source>
</reference>
<feature type="region of interest" description="Disordered" evidence="1">
    <location>
        <begin position="52"/>
        <end position="76"/>
    </location>
</feature>
<name>A0ABX0YXW2_STRTL</name>
<evidence type="ECO:0000313" key="4">
    <source>
        <dbReference type="Proteomes" id="UP000635996"/>
    </source>
</evidence>
<proteinExistence type="predicted"/>
<evidence type="ECO:0000313" key="3">
    <source>
        <dbReference type="EMBL" id="NJP15915.1"/>
    </source>
</evidence>
<dbReference type="EMBL" id="JAATEL010000017">
    <property type="protein sequence ID" value="NJP15915.1"/>
    <property type="molecule type" value="Genomic_DNA"/>
</dbReference>
<feature type="transmembrane region" description="Helical" evidence="2">
    <location>
        <begin position="12"/>
        <end position="38"/>
    </location>
</feature>
<sequence>MTVAEIFGPLVLTGPIVCWGVGGWIALAVVFVTVSAVMRPVVLRGGRLRDEATRREEGARGGAEGEGEVAGEAVGS</sequence>
<evidence type="ECO:0000256" key="1">
    <source>
        <dbReference type="SAM" id="MobiDB-lite"/>
    </source>
</evidence>
<keyword evidence="2" id="KW-0812">Transmembrane</keyword>
<evidence type="ECO:0000256" key="2">
    <source>
        <dbReference type="SAM" id="Phobius"/>
    </source>
</evidence>
<keyword evidence="2" id="KW-1133">Transmembrane helix</keyword>
<organism evidence="3 4">
    <name type="scientific">Streptomyces thermoviolaceus subsp. thermoviolaceus</name>
    <dbReference type="NCBI Taxonomy" id="66860"/>
    <lineage>
        <taxon>Bacteria</taxon>
        <taxon>Bacillati</taxon>
        <taxon>Actinomycetota</taxon>
        <taxon>Actinomycetes</taxon>
        <taxon>Kitasatosporales</taxon>
        <taxon>Streptomycetaceae</taxon>
        <taxon>Streptomyces</taxon>
    </lineage>
</organism>
<comment type="caution">
    <text evidence="3">The sequence shown here is derived from an EMBL/GenBank/DDBJ whole genome shotgun (WGS) entry which is preliminary data.</text>
</comment>
<keyword evidence="4" id="KW-1185">Reference proteome</keyword>